<feature type="compositionally biased region" description="Low complexity" evidence="1">
    <location>
        <begin position="126"/>
        <end position="137"/>
    </location>
</feature>
<dbReference type="Proteomes" id="UP001382904">
    <property type="component" value="Unassembled WGS sequence"/>
</dbReference>
<evidence type="ECO:0000259" key="2">
    <source>
        <dbReference type="Pfam" id="PF00561"/>
    </source>
</evidence>
<evidence type="ECO:0000313" key="3">
    <source>
        <dbReference type="EMBL" id="MEJ8642023.1"/>
    </source>
</evidence>
<evidence type="ECO:0000256" key="1">
    <source>
        <dbReference type="SAM" id="MobiDB-lite"/>
    </source>
</evidence>
<organism evidence="3 4">
    <name type="scientific">Streptomyces caledonius</name>
    <dbReference type="NCBI Taxonomy" id="3134107"/>
    <lineage>
        <taxon>Bacteria</taxon>
        <taxon>Bacillati</taxon>
        <taxon>Actinomycetota</taxon>
        <taxon>Actinomycetes</taxon>
        <taxon>Kitasatosporales</taxon>
        <taxon>Streptomycetaceae</taxon>
        <taxon>Streptomyces</taxon>
    </lineage>
</organism>
<dbReference type="InterPro" id="IPR029058">
    <property type="entry name" value="AB_hydrolase_fold"/>
</dbReference>
<gene>
    <name evidence="3" type="ORF">WKI68_12190</name>
</gene>
<dbReference type="EMBL" id="JBBKAM010000002">
    <property type="protein sequence ID" value="MEJ8642023.1"/>
    <property type="molecule type" value="Genomic_DNA"/>
</dbReference>
<dbReference type="Pfam" id="PF00561">
    <property type="entry name" value="Abhydrolase_1"/>
    <property type="match status" value="1"/>
</dbReference>
<accession>A0ABU8U499</accession>
<feature type="region of interest" description="Disordered" evidence="1">
    <location>
        <begin position="1"/>
        <end position="31"/>
    </location>
</feature>
<dbReference type="SUPFAM" id="SSF53474">
    <property type="entry name" value="alpha/beta-Hydrolases"/>
    <property type="match status" value="1"/>
</dbReference>
<dbReference type="Gene3D" id="3.40.50.1820">
    <property type="entry name" value="alpha/beta hydrolase"/>
    <property type="match status" value="1"/>
</dbReference>
<feature type="compositionally biased region" description="Low complexity" evidence="1">
    <location>
        <begin position="154"/>
        <end position="171"/>
    </location>
</feature>
<keyword evidence="3" id="KW-0378">Hydrolase</keyword>
<sequence>MGGAAPRSGGAGAPGDHPDQRGFGRVPLPLGSEPPSLDLVADDLARTLDGHGIGRFLLVGSSMGAYTAMAFLRRHPGRATGLALLSARATADDPEARAQRLGFAEAIGDDRARERLIARTTPCWSAPARAGGARSSSTGCWPTYAGRTRPRSPGPSGRSPRAPTPRTRSVPPTCPPS</sequence>
<name>A0ABU8U499_9ACTN</name>
<dbReference type="InterPro" id="IPR000073">
    <property type="entry name" value="AB_hydrolase_1"/>
</dbReference>
<comment type="caution">
    <text evidence="3">The sequence shown here is derived from an EMBL/GenBank/DDBJ whole genome shotgun (WGS) entry which is preliminary data.</text>
</comment>
<protein>
    <submittedName>
        <fullName evidence="3">Alpha/beta fold hydrolase</fullName>
    </submittedName>
</protein>
<keyword evidence="4" id="KW-1185">Reference proteome</keyword>
<dbReference type="GO" id="GO:0016787">
    <property type="term" value="F:hydrolase activity"/>
    <property type="evidence" value="ECO:0007669"/>
    <property type="project" value="UniProtKB-KW"/>
</dbReference>
<feature type="region of interest" description="Disordered" evidence="1">
    <location>
        <begin position="126"/>
        <end position="177"/>
    </location>
</feature>
<proteinExistence type="predicted"/>
<reference evidence="3 4" key="1">
    <citation type="submission" date="2024-03" db="EMBL/GenBank/DDBJ databases">
        <title>Novel Streptomyces species of biotechnological and ecological value are a feature of Machair soil.</title>
        <authorList>
            <person name="Prole J.R."/>
            <person name="Goodfellow M."/>
            <person name="Allenby N."/>
            <person name="Ward A.C."/>
        </authorList>
    </citation>
    <scope>NUCLEOTIDE SEQUENCE [LARGE SCALE GENOMIC DNA]</scope>
    <source>
        <strain evidence="3 4">MS1.HAVA.3</strain>
    </source>
</reference>
<feature type="compositionally biased region" description="Gly residues" evidence="1">
    <location>
        <begin position="1"/>
        <end position="13"/>
    </location>
</feature>
<feature type="domain" description="AB hydrolase-1" evidence="2">
    <location>
        <begin position="18"/>
        <end position="96"/>
    </location>
</feature>
<evidence type="ECO:0000313" key="4">
    <source>
        <dbReference type="Proteomes" id="UP001382904"/>
    </source>
</evidence>